<proteinExistence type="predicted"/>
<feature type="compositionally biased region" description="Acidic residues" evidence="1">
    <location>
        <begin position="402"/>
        <end position="411"/>
    </location>
</feature>
<name>A0A1B0CHR8_LUTLO</name>
<evidence type="ECO:0000313" key="5">
    <source>
        <dbReference type="Proteomes" id="UP000092461"/>
    </source>
</evidence>
<feature type="transmembrane region" description="Helical" evidence="2">
    <location>
        <begin position="152"/>
        <end position="170"/>
    </location>
</feature>
<keyword evidence="2" id="KW-1133">Transmembrane helix</keyword>
<feature type="compositionally biased region" description="Basic and acidic residues" evidence="1">
    <location>
        <begin position="412"/>
        <end position="427"/>
    </location>
</feature>
<keyword evidence="2" id="KW-0812">Transmembrane</keyword>
<evidence type="ECO:0000313" key="4">
    <source>
        <dbReference type="EnsemblMetazoa" id="LLOJ003980-PA"/>
    </source>
</evidence>
<dbReference type="EnsemblMetazoa" id="LLOJ003980-RA">
    <property type="protein sequence ID" value="LLOJ003980-PA"/>
    <property type="gene ID" value="LLOJ003980"/>
</dbReference>
<protein>
    <submittedName>
        <fullName evidence="4">Uncharacterized protein</fullName>
    </submittedName>
</protein>
<sequence length="427" mass="48784">MKVFLNGFGFLFILLTHTVTADEAQIPADWVEPHAWANVQKRASPDALEAGRSIPREEGQHFYRKLVNFLFDTSKLRPNGDGDTLTRTLHLHITPKLLERLQEAETARDIDSVVFEVIEMSREGRLEQVKEIVISVTDIITNYLNEIYNSDTLLFLSLAVATVGFVWIVSRRLQRNIVLVFILTIVAISYFLMYLDCNQKLEIEKLMELNRMAGKNPCHVKQSFFSWGTHSEDDCMKHLKNSYGPQRSICRPTEVLLQFFSHLTMTQFVTFIQESHETFSGIFRKYTWKEQIVILPFVLYFTYLMMSILIKYTFKYVVPGIMGSINSHGDGQSAPQQFAQRPPEADQLILSGESVQKLLNLLRQNSTVTLQQAAGALETEGGDRVQVLPPTECPPEALEPSGSEEQEEEAKENEANEIEQKNKEKLT</sequence>
<feature type="region of interest" description="Disordered" evidence="1">
    <location>
        <begin position="380"/>
        <end position="427"/>
    </location>
</feature>
<feature type="signal peptide" evidence="3">
    <location>
        <begin position="1"/>
        <end position="21"/>
    </location>
</feature>
<keyword evidence="5" id="KW-1185">Reference proteome</keyword>
<dbReference type="VEuPathDB" id="VectorBase:LLOJ003980"/>
<dbReference type="EMBL" id="AJWK01012621">
    <property type="status" value="NOT_ANNOTATED_CDS"/>
    <property type="molecule type" value="Genomic_DNA"/>
</dbReference>
<feature type="transmembrane region" description="Helical" evidence="2">
    <location>
        <begin position="292"/>
        <end position="314"/>
    </location>
</feature>
<evidence type="ECO:0000256" key="2">
    <source>
        <dbReference type="SAM" id="Phobius"/>
    </source>
</evidence>
<organism evidence="4 5">
    <name type="scientific">Lutzomyia longipalpis</name>
    <name type="common">Sand fly</name>
    <dbReference type="NCBI Taxonomy" id="7200"/>
    <lineage>
        <taxon>Eukaryota</taxon>
        <taxon>Metazoa</taxon>
        <taxon>Ecdysozoa</taxon>
        <taxon>Arthropoda</taxon>
        <taxon>Hexapoda</taxon>
        <taxon>Insecta</taxon>
        <taxon>Pterygota</taxon>
        <taxon>Neoptera</taxon>
        <taxon>Endopterygota</taxon>
        <taxon>Diptera</taxon>
        <taxon>Nematocera</taxon>
        <taxon>Psychodoidea</taxon>
        <taxon>Psychodidae</taxon>
        <taxon>Lutzomyia</taxon>
        <taxon>Lutzomyia</taxon>
    </lineage>
</organism>
<accession>A0A1B0CHR8</accession>
<reference evidence="4" key="1">
    <citation type="submission" date="2020-05" db="UniProtKB">
        <authorList>
            <consortium name="EnsemblMetazoa"/>
        </authorList>
    </citation>
    <scope>IDENTIFICATION</scope>
    <source>
        <strain evidence="4">Jacobina</strain>
    </source>
</reference>
<feature type="chain" id="PRO_5008405753" evidence="3">
    <location>
        <begin position="22"/>
        <end position="427"/>
    </location>
</feature>
<keyword evidence="2" id="KW-0472">Membrane</keyword>
<evidence type="ECO:0000256" key="3">
    <source>
        <dbReference type="SAM" id="SignalP"/>
    </source>
</evidence>
<keyword evidence="3" id="KW-0732">Signal</keyword>
<evidence type="ECO:0000256" key="1">
    <source>
        <dbReference type="SAM" id="MobiDB-lite"/>
    </source>
</evidence>
<dbReference type="AlphaFoldDB" id="A0A1B0CHR8"/>
<feature type="transmembrane region" description="Helical" evidence="2">
    <location>
        <begin position="177"/>
        <end position="195"/>
    </location>
</feature>
<dbReference type="VEuPathDB" id="VectorBase:LLONM1_004147"/>
<dbReference type="Proteomes" id="UP000092461">
    <property type="component" value="Unassembled WGS sequence"/>
</dbReference>